<dbReference type="SUPFAM" id="SSF158452">
    <property type="entry name" value="YqcC-like"/>
    <property type="match status" value="1"/>
</dbReference>
<dbReference type="EMBL" id="JALKII010000002">
    <property type="protein sequence ID" value="MCK0537101.1"/>
    <property type="molecule type" value="Genomic_DNA"/>
</dbReference>
<dbReference type="Pfam" id="PF04287">
    <property type="entry name" value="DUF446"/>
    <property type="match status" value="1"/>
</dbReference>
<evidence type="ECO:0000313" key="2">
    <source>
        <dbReference type="EMBL" id="MCK0537101.1"/>
    </source>
</evidence>
<organism evidence="2 3">
    <name type="scientific">Alcanivorax quisquiliarum</name>
    <dbReference type="NCBI Taxonomy" id="2933565"/>
    <lineage>
        <taxon>Bacteria</taxon>
        <taxon>Pseudomonadati</taxon>
        <taxon>Pseudomonadota</taxon>
        <taxon>Gammaproteobacteria</taxon>
        <taxon>Oceanospirillales</taxon>
        <taxon>Alcanivoracaceae</taxon>
        <taxon>Alcanivorax</taxon>
    </lineage>
</organism>
<protein>
    <submittedName>
        <fullName evidence="2">YqcC family protein</fullName>
    </submittedName>
</protein>
<dbReference type="Gene3D" id="1.20.1440.40">
    <property type="entry name" value="YqcC-like"/>
    <property type="match status" value="1"/>
</dbReference>
<name>A0ABT0E5N1_9GAMM</name>
<comment type="caution">
    <text evidence="2">The sequence shown here is derived from an EMBL/GenBank/DDBJ whole genome shotgun (WGS) entry which is preliminary data.</text>
</comment>
<accession>A0ABT0E5N1</accession>
<dbReference type="InterPro" id="IPR036814">
    <property type="entry name" value="YqcC-like_sf"/>
</dbReference>
<gene>
    <name evidence="2" type="ORF">MU846_05200</name>
</gene>
<dbReference type="PANTHER" id="PTHR39586">
    <property type="entry name" value="CYTOPLASMIC PROTEIN-RELATED"/>
    <property type="match status" value="1"/>
</dbReference>
<proteinExistence type="predicted"/>
<dbReference type="RefSeq" id="WP_246949589.1">
    <property type="nucleotide sequence ID" value="NZ_JALKII010000002.1"/>
</dbReference>
<sequence length="105" mass="11629">MPDATVVKHLLDELEATLRDLGSWHQPPPAPAAFESQVPFSADTMAFTQWLQWVFIARFRALLEGGRPLPSRCQIAPMAEEALRGLECDTAPVLAVLARIDAQFD</sequence>
<reference evidence="2" key="1">
    <citation type="submission" date="2022-04" db="EMBL/GenBank/DDBJ databases">
        <title>Alcanivorax sp. CY1518 draft genome sequence.</title>
        <authorList>
            <person name="Zhao G."/>
            <person name="An M."/>
        </authorList>
    </citation>
    <scope>NUCLEOTIDE SEQUENCE</scope>
    <source>
        <strain evidence="2">CY1518</strain>
    </source>
</reference>
<evidence type="ECO:0000313" key="3">
    <source>
        <dbReference type="Proteomes" id="UP001165524"/>
    </source>
</evidence>
<evidence type="ECO:0000259" key="1">
    <source>
        <dbReference type="Pfam" id="PF04287"/>
    </source>
</evidence>
<dbReference type="InterPro" id="IPR023376">
    <property type="entry name" value="YqcC-like_dom"/>
</dbReference>
<dbReference type="InterPro" id="IPR007384">
    <property type="entry name" value="UCP006257"/>
</dbReference>
<dbReference type="Proteomes" id="UP001165524">
    <property type="component" value="Unassembled WGS sequence"/>
</dbReference>
<dbReference type="PANTHER" id="PTHR39586:SF1">
    <property type="entry name" value="CYTOPLASMIC PROTEIN"/>
    <property type="match status" value="1"/>
</dbReference>
<dbReference type="PIRSF" id="PIRSF006257">
    <property type="entry name" value="UCP006257"/>
    <property type="match status" value="1"/>
</dbReference>
<keyword evidence="3" id="KW-1185">Reference proteome</keyword>
<feature type="domain" description="YqcC-like" evidence="1">
    <location>
        <begin position="7"/>
        <end position="102"/>
    </location>
</feature>